<organism evidence="2 3">
    <name type="scientific">Monilinia fructicola</name>
    <name type="common">Brown rot fungus</name>
    <name type="synonym">Ciboria fructicola</name>
    <dbReference type="NCBI Taxonomy" id="38448"/>
    <lineage>
        <taxon>Eukaryota</taxon>
        <taxon>Fungi</taxon>
        <taxon>Dikarya</taxon>
        <taxon>Ascomycota</taxon>
        <taxon>Pezizomycotina</taxon>
        <taxon>Leotiomycetes</taxon>
        <taxon>Helotiales</taxon>
        <taxon>Sclerotiniaceae</taxon>
        <taxon>Monilinia</taxon>
    </lineage>
</organism>
<feature type="signal peptide" evidence="1">
    <location>
        <begin position="1"/>
        <end position="16"/>
    </location>
</feature>
<protein>
    <submittedName>
        <fullName evidence="2">Uncharacterized protein</fullName>
    </submittedName>
</protein>
<name>A0A5M9JI06_MONFR</name>
<feature type="chain" id="PRO_5024358798" evidence="1">
    <location>
        <begin position="17"/>
        <end position="202"/>
    </location>
</feature>
<accession>A0A5M9JI06</accession>
<proteinExistence type="predicted"/>
<evidence type="ECO:0000256" key="1">
    <source>
        <dbReference type="SAM" id="SignalP"/>
    </source>
</evidence>
<dbReference type="Proteomes" id="UP000322873">
    <property type="component" value="Unassembled WGS sequence"/>
</dbReference>
<sequence length="202" mass="23479">MIILKLSLLLDVGAYTSLVDYDDLLKHLAFAFHLYGGGTKYGVPSSNEDRLLPLHHTLNIRIRHQRNIRLDTISSCGRRQFDRTTIPNASIGLTTTLFLIIKRHFPLQLSVLVSSTDLRRRQRTLLNILDLQYQIDFTSLNHRYSRLIRDQTYSLALNGIDQHYNWVIICFKRTKSKHRIYRSTANTFVPDPENNHGRNGYA</sequence>
<dbReference type="AlphaFoldDB" id="A0A5M9JI06"/>
<reference evidence="2 3" key="1">
    <citation type="submission" date="2019-06" db="EMBL/GenBank/DDBJ databases">
        <title>Genome Sequence of the Brown Rot Fungal Pathogen Monilinia fructicola.</title>
        <authorList>
            <person name="De Miccolis Angelini R.M."/>
            <person name="Landi L."/>
            <person name="Abate D."/>
            <person name="Pollastro S."/>
            <person name="Romanazzi G."/>
            <person name="Faretra F."/>
        </authorList>
    </citation>
    <scope>NUCLEOTIDE SEQUENCE [LARGE SCALE GENOMIC DNA]</scope>
    <source>
        <strain evidence="2 3">Mfrc123</strain>
    </source>
</reference>
<gene>
    <name evidence="2" type="ORF">EYC84_007907</name>
</gene>
<evidence type="ECO:0000313" key="3">
    <source>
        <dbReference type="Proteomes" id="UP000322873"/>
    </source>
</evidence>
<evidence type="ECO:0000313" key="2">
    <source>
        <dbReference type="EMBL" id="KAA8568931.1"/>
    </source>
</evidence>
<comment type="caution">
    <text evidence="2">The sequence shown here is derived from an EMBL/GenBank/DDBJ whole genome shotgun (WGS) entry which is preliminary data.</text>
</comment>
<keyword evidence="1" id="KW-0732">Signal</keyword>
<keyword evidence="3" id="KW-1185">Reference proteome</keyword>
<dbReference type="EMBL" id="VICG01000009">
    <property type="protein sequence ID" value="KAA8568931.1"/>
    <property type="molecule type" value="Genomic_DNA"/>
</dbReference>